<keyword evidence="6" id="KW-0539">Nucleus</keyword>
<dbReference type="GO" id="GO:0071013">
    <property type="term" value="C:catalytic step 2 spliceosome"/>
    <property type="evidence" value="ECO:0007669"/>
    <property type="project" value="TreeGrafter"/>
</dbReference>
<dbReference type="InterPro" id="IPR001878">
    <property type="entry name" value="Znf_CCHC"/>
</dbReference>
<dbReference type="InterPro" id="IPR006568">
    <property type="entry name" value="PSP_pro-rich"/>
</dbReference>
<name>A0A5P1FSR2_ASPOF</name>
<comment type="similarity">
    <text evidence="2">Belongs to the ZCCHC8 family.</text>
</comment>
<keyword evidence="3" id="KW-0479">Metal-binding</keyword>
<accession>A0A5P1FSR2</accession>
<dbReference type="SMART" id="SM00581">
    <property type="entry name" value="PSP"/>
    <property type="match status" value="1"/>
</dbReference>
<sequence length="502" mass="56828">MGIDEESGFHESNSVPREAECRTSTNLTGSPDGDNLETFRENDETEEGEHIQDMDLESDPEQEQTVITESLKLSTEMPNEVKPEKSSDNVCPPTTTNVTVSKVLIDDSPITGVKRARVTYEDNQPCVRVVYNSLSRESKKKLMELMQQWSEWHALAKSSSSVNSEEALECGEEIYFPALNVGSKKTTAVSFWVDNQARNEDTKNIQLDHDSIPLYDRGYTSVTTSLGGVGGFERIETLEASRCFNCSSYGHSLKECPKPRDSSAISIARKQHSAKRNFTTGSRVQVRYYQKSQGKYDDLRPGVLGPETRDSLGIGEFDPPPWLNRMRELGYPPGYLDVEDDDQPSGIEIFADDTKVEYEDGEIPEKGDPVQPPERTKMTVEFPGINGPIPENADQRRWAQPSNSFRNRPQRGQYSDQFRGNYHHDRYRDDGQRRSPAFGRSLSDRGWQNHSSGYDNRFPPPPPGHSPSASLDRWPHGGTPSQSQGERRERQSHHDQRRNHRN</sequence>
<reference evidence="11" key="1">
    <citation type="journal article" date="2017" name="Nat. Commun.">
        <title>The asparagus genome sheds light on the origin and evolution of a young Y chromosome.</title>
        <authorList>
            <person name="Harkess A."/>
            <person name="Zhou J."/>
            <person name="Xu C."/>
            <person name="Bowers J.E."/>
            <person name="Van der Hulst R."/>
            <person name="Ayyampalayam S."/>
            <person name="Mercati F."/>
            <person name="Riccardi P."/>
            <person name="McKain M.R."/>
            <person name="Kakrana A."/>
            <person name="Tang H."/>
            <person name="Ray J."/>
            <person name="Groenendijk J."/>
            <person name="Arikit S."/>
            <person name="Mathioni S.M."/>
            <person name="Nakano M."/>
            <person name="Shan H."/>
            <person name="Telgmann-Rauber A."/>
            <person name="Kanno A."/>
            <person name="Yue Z."/>
            <person name="Chen H."/>
            <person name="Li W."/>
            <person name="Chen Y."/>
            <person name="Xu X."/>
            <person name="Zhang Y."/>
            <person name="Luo S."/>
            <person name="Chen H."/>
            <person name="Gao J."/>
            <person name="Mao Z."/>
            <person name="Pires J.C."/>
            <person name="Luo M."/>
            <person name="Kudrna D."/>
            <person name="Wing R.A."/>
            <person name="Meyers B.C."/>
            <person name="Yi K."/>
            <person name="Kong H."/>
            <person name="Lavrijsen P."/>
            <person name="Sunseri F."/>
            <person name="Falavigna A."/>
            <person name="Ye Y."/>
            <person name="Leebens-Mack J.H."/>
            <person name="Chen G."/>
        </authorList>
    </citation>
    <scope>NUCLEOTIDE SEQUENCE [LARGE SCALE GENOMIC DNA]</scope>
    <source>
        <strain evidence="11">cv. DH0086</strain>
    </source>
</reference>
<feature type="compositionally biased region" description="Basic and acidic residues" evidence="8">
    <location>
        <begin position="37"/>
        <end position="53"/>
    </location>
</feature>
<evidence type="ECO:0000259" key="9">
    <source>
        <dbReference type="PROSITE" id="PS50158"/>
    </source>
</evidence>
<evidence type="ECO:0000313" key="10">
    <source>
        <dbReference type="EMBL" id="ONK81355.1"/>
    </source>
</evidence>
<feature type="domain" description="CCHC-type" evidence="9">
    <location>
        <begin position="242"/>
        <end position="258"/>
    </location>
</feature>
<evidence type="ECO:0000256" key="8">
    <source>
        <dbReference type="SAM" id="MobiDB-lite"/>
    </source>
</evidence>
<dbReference type="SUPFAM" id="SSF57756">
    <property type="entry name" value="Retrovirus zinc finger-like domains"/>
    <property type="match status" value="1"/>
</dbReference>
<feature type="compositionally biased region" description="Basic and acidic residues" evidence="8">
    <location>
        <begin position="485"/>
        <end position="494"/>
    </location>
</feature>
<dbReference type="EMBL" id="CM007381">
    <property type="protein sequence ID" value="ONK81355.1"/>
    <property type="molecule type" value="Genomic_DNA"/>
</dbReference>
<dbReference type="InterPro" id="IPR052115">
    <property type="entry name" value="NEXT_complex_subunit_ZCCHC8"/>
</dbReference>
<evidence type="ECO:0000256" key="3">
    <source>
        <dbReference type="ARBA" id="ARBA00022723"/>
    </source>
</evidence>
<dbReference type="GO" id="GO:0003723">
    <property type="term" value="F:RNA binding"/>
    <property type="evidence" value="ECO:0007669"/>
    <property type="project" value="TreeGrafter"/>
</dbReference>
<gene>
    <name evidence="10" type="ORF">A4U43_C01F28170</name>
</gene>
<feature type="compositionally biased region" description="Basic and acidic residues" evidence="8">
    <location>
        <begin position="422"/>
        <end position="433"/>
    </location>
</feature>
<proteinExistence type="inferred from homology"/>
<feature type="compositionally biased region" description="Basic and acidic residues" evidence="8">
    <location>
        <begin position="359"/>
        <end position="378"/>
    </location>
</feature>
<organism evidence="10 11">
    <name type="scientific">Asparagus officinalis</name>
    <name type="common">Garden asparagus</name>
    <dbReference type="NCBI Taxonomy" id="4686"/>
    <lineage>
        <taxon>Eukaryota</taxon>
        <taxon>Viridiplantae</taxon>
        <taxon>Streptophyta</taxon>
        <taxon>Embryophyta</taxon>
        <taxon>Tracheophyta</taxon>
        <taxon>Spermatophyta</taxon>
        <taxon>Magnoliopsida</taxon>
        <taxon>Liliopsida</taxon>
        <taxon>Asparagales</taxon>
        <taxon>Asparagaceae</taxon>
        <taxon>Asparagoideae</taxon>
        <taxon>Asparagus</taxon>
    </lineage>
</organism>
<evidence type="ECO:0000256" key="6">
    <source>
        <dbReference type="ARBA" id="ARBA00023242"/>
    </source>
</evidence>
<dbReference type="OMA" id="WTPHAYS"/>
<dbReference type="InterPro" id="IPR036875">
    <property type="entry name" value="Znf_CCHC_sf"/>
</dbReference>
<dbReference type="GO" id="GO:0008270">
    <property type="term" value="F:zinc ion binding"/>
    <property type="evidence" value="ECO:0007669"/>
    <property type="project" value="UniProtKB-KW"/>
</dbReference>
<dbReference type="GO" id="GO:0005654">
    <property type="term" value="C:nucleoplasm"/>
    <property type="evidence" value="ECO:0007669"/>
    <property type="project" value="UniProtKB-SubCell"/>
</dbReference>
<dbReference type="Proteomes" id="UP000243459">
    <property type="component" value="Chromosome 1"/>
</dbReference>
<protein>
    <recommendedName>
        <fullName evidence="9">CCHC-type domain-containing protein</fullName>
    </recommendedName>
</protein>
<evidence type="ECO:0000256" key="2">
    <source>
        <dbReference type="ARBA" id="ARBA00007497"/>
    </source>
</evidence>
<dbReference type="PANTHER" id="PTHR13316:SF0">
    <property type="entry name" value="ZINC FINGER CCHC DOMAIN-CONTAINING PROTEIN 8"/>
    <property type="match status" value="1"/>
</dbReference>
<evidence type="ECO:0000313" key="11">
    <source>
        <dbReference type="Proteomes" id="UP000243459"/>
    </source>
</evidence>
<evidence type="ECO:0000256" key="7">
    <source>
        <dbReference type="PROSITE-ProRule" id="PRU00047"/>
    </source>
</evidence>
<dbReference type="PANTHER" id="PTHR13316">
    <property type="entry name" value="ZINC FINGER, CCHC DOMAIN CONTAINING 8"/>
    <property type="match status" value="1"/>
</dbReference>
<dbReference type="Pfam" id="PF04046">
    <property type="entry name" value="PSP"/>
    <property type="match status" value="1"/>
</dbReference>
<comment type="subcellular location">
    <subcellularLocation>
        <location evidence="1">Nucleus</location>
        <location evidence="1">Nucleoplasm</location>
    </subcellularLocation>
</comment>
<dbReference type="AlphaFoldDB" id="A0A5P1FSR2"/>
<evidence type="ECO:0000256" key="4">
    <source>
        <dbReference type="ARBA" id="ARBA00022771"/>
    </source>
</evidence>
<feature type="region of interest" description="Disordered" evidence="8">
    <location>
        <begin position="359"/>
        <end position="502"/>
    </location>
</feature>
<keyword evidence="4 7" id="KW-0863">Zinc-finger</keyword>
<feature type="region of interest" description="Disordered" evidence="8">
    <location>
        <begin position="1"/>
        <end position="95"/>
    </location>
</feature>
<keyword evidence="5" id="KW-0862">Zinc</keyword>
<feature type="compositionally biased region" description="Polar residues" evidence="8">
    <location>
        <begin position="63"/>
        <end position="77"/>
    </location>
</feature>
<feature type="compositionally biased region" description="Polar residues" evidence="8">
    <location>
        <begin position="400"/>
        <end position="418"/>
    </location>
</feature>
<dbReference type="Gramene" id="ONK81355">
    <property type="protein sequence ID" value="ONK81355"/>
    <property type="gene ID" value="A4U43_C01F28170"/>
</dbReference>
<evidence type="ECO:0000256" key="5">
    <source>
        <dbReference type="ARBA" id="ARBA00022833"/>
    </source>
</evidence>
<keyword evidence="11" id="KW-1185">Reference proteome</keyword>
<evidence type="ECO:0000256" key="1">
    <source>
        <dbReference type="ARBA" id="ARBA00004642"/>
    </source>
</evidence>
<dbReference type="PROSITE" id="PS50158">
    <property type="entry name" value="ZF_CCHC"/>
    <property type="match status" value="1"/>
</dbReference>